<dbReference type="Proteomes" id="UP000603141">
    <property type="component" value="Unassembled WGS sequence"/>
</dbReference>
<keyword evidence="3 7" id="KW-0732">Signal</keyword>
<comment type="catalytic activity">
    <reaction evidence="1">
        <text>[protein]-peptidylproline (omega=180) = [protein]-peptidylproline (omega=0)</text>
        <dbReference type="Rhea" id="RHEA:16237"/>
        <dbReference type="Rhea" id="RHEA-COMP:10747"/>
        <dbReference type="Rhea" id="RHEA-COMP:10748"/>
        <dbReference type="ChEBI" id="CHEBI:83833"/>
        <dbReference type="ChEBI" id="CHEBI:83834"/>
        <dbReference type="EC" id="5.2.1.8"/>
    </reaction>
</comment>
<evidence type="ECO:0000256" key="3">
    <source>
        <dbReference type="ARBA" id="ARBA00022729"/>
    </source>
</evidence>
<evidence type="ECO:0000259" key="8">
    <source>
        <dbReference type="PROSITE" id="PS50198"/>
    </source>
</evidence>
<evidence type="ECO:0000256" key="7">
    <source>
        <dbReference type="SAM" id="SignalP"/>
    </source>
</evidence>
<dbReference type="Pfam" id="PF13624">
    <property type="entry name" value="SurA_N_3"/>
    <property type="match status" value="1"/>
</dbReference>
<dbReference type="SUPFAM" id="SSF54534">
    <property type="entry name" value="FKBP-like"/>
    <property type="match status" value="1"/>
</dbReference>
<sequence>MKFRLLCALSVAVACGPMTVLGQPQGPIEVNGIAAKVNGQVITRSEVNMLLAPSYLQLVSKFPRRGEEFERQFKEEKARVIQELIDRQIILDEFKQLGATIKPSYIDEEIDRQIRDQFNGSEERFREELKKSRLTMEGYRRMTRDKLVVDAMKQQQAILNAPPPLPDEIRKEYNNIKLQIRDTTKDQISFMKIYIPRVDPQNPLSTPETQLALAESLVKQLKDGKDFAELAKSYSRDAFAEAGGVQEDVPRMDLSSEFAAIIFDAKEGELLGPLEDPQGFTIVKVTHKDLGPSPALSEVRDMVENRVRADKSVAQYNRWIESRRKRAMIDIKDD</sequence>
<organism evidence="9 10">
    <name type="scientific">Luteolibacter pohnpeiensis</name>
    <dbReference type="NCBI Taxonomy" id="454153"/>
    <lineage>
        <taxon>Bacteria</taxon>
        <taxon>Pseudomonadati</taxon>
        <taxon>Verrucomicrobiota</taxon>
        <taxon>Verrucomicrobiia</taxon>
        <taxon>Verrucomicrobiales</taxon>
        <taxon>Verrucomicrobiaceae</taxon>
        <taxon>Luteolibacter</taxon>
    </lineage>
</organism>
<keyword evidence="10" id="KW-1185">Reference proteome</keyword>
<dbReference type="Gene3D" id="1.10.4030.10">
    <property type="entry name" value="Porin chaperone SurA, peptide-binding domain"/>
    <property type="match status" value="1"/>
</dbReference>
<proteinExistence type="predicted"/>
<feature type="signal peptide" evidence="7">
    <location>
        <begin position="1"/>
        <end position="22"/>
    </location>
</feature>
<evidence type="ECO:0000313" key="9">
    <source>
        <dbReference type="EMBL" id="MBK1881707.1"/>
    </source>
</evidence>
<evidence type="ECO:0000256" key="2">
    <source>
        <dbReference type="ARBA" id="ARBA00013194"/>
    </source>
</evidence>
<dbReference type="InterPro" id="IPR027304">
    <property type="entry name" value="Trigger_fact/SurA_dom_sf"/>
</dbReference>
<evidence type="ECO:0000256" key="6">
    <source>
        <dbReference type="PROSITE-ProRule" id="PRU00278"/>
    </source>
</evidence>
<name>A0A934VTP9_9BACT</name>
<dbReference type="InterPro" id="IPR000297">
    <property type="entry name" value="PPIase_PpiC"/>
</dbReference>
<evidence type="ECO:0000256" key="5">
    <source>
        <dbReference type="ARBA" id="ARBA00023235"/>
    </source>
</evidence>
<accession>A0A934VTP9</accession>
<dbReference type="PANTHER" id="PTHR47245">
    <property type="entry name" value="PEPTIDYLPROLYL ISOMERASE"/>
    <property type="match status" value="1"/>
</dbReference>
<dbReference type="Pfam" id="PF13616">
    <property type="entry name" value="Rotamase_3"/>
    <property type="match status" value="1"/>
</dbReference>
<evidence type="ECO:0000256" key="1">
    <source>
        <dbReference type="ARBA" id="ARBA00000971"/>
    </source>
</evidence>
<dbReference type="AlphaFoldDB" id="A0A934VTP9"/>
<dbReference type="GO" id="GO:0003755">
    <property type="term" value="F:peptidyl-prolyl cis-trans isomerase activity"/>
    <property type="evidence" value="ECO:0007669"/>
    <property type="project" value="UniProtKB-KW"/>
</dbReference>
<evidence type="ECO:0000256" key="4">
    <source>
        <dbReference type="ARBA" id="ARBA00023110"/>
    </source>
</evidence>
<keyword evidence="5 6" id="KW-0413">Isomerase</keyword>
<feature type="chain" id="PRO_5036828453" description="peptidylprolyl isomerase" evidence="7">
    <location>
        <begin position="23"/>
        <end position="334"/>
    </location>
</feature>
<dbReference type="InterPro" id="IPR050245">
    <property type="entry name" value="PrsA_foldase"/>
</dbReference>
<dbReference type="PROSITE" id="PS50198">
    <property type="entry name" value="PPIC_PPIASE_2"/>
    <property type="match status" value="1"/>
</dbReference>
<dbReference type="SUPFAM" id="SSF109998">
    <property type="entry name" value="Triger factor/SurA peptide-binding domain-like"/>
    <property type="match status" value="1"/>
</dbReference>
<comment type="caution">
    <text evidence="9">The sequence shown here is derived from an EMBL/GenBank/DDBJ whole genome shotgun (WGS) entry which is preliminary data.</text>
</comment>
<feature type="domain" description="PpiC" evidence="8">
    <location>
        <begin position="185"/>
        <end position="287"/>
    </location>
</feature>
<evidence type="ECO:0000313" key="10">
    <source>
        <dbReference type="Proteomes" id="UP000603141"/>
    </source>
</evidence>
<keyword evidence="4 6" id="KW-0697">Rotamase</keyword>
<dbReference type="InterPro" id="IPR046357">
    <property type="entry name" value="PPIase_dom_sf"/>
</dbReference>
<dbReference type="EMBL" id="JAENIJ010000005">
    <property type="protein sequence ID" value="MBK1881707.1"/>
    <property type="molecule type" value="Genomic_DNA"/>
</dbReference>
<dbReference type="Gene3D" id="3.10.50.40">
    <property type="match status" value="1"/>
</dbReference>
<reference evidence="9" key="1">
    <citation type="submission" date="2021-01" db="EMBL/GenBank/DDBJ databases">
        <title>Modified the classification status of verrucomicrobia.</title>
        <authorList>
            <person name="Feng X."/>
        </authorList>
    </citation>
    <scope>NUCLEOTIDE SEQUENCE</scope>
    <source>
        <strain evidence="9">KCTC 22041</strain>
    </source>
</reference>
<dbReference type="PANTHER" id="PTHR47245:SF1">
    <property type="entry name" value="FOLDASE PROTEIN PRSA"/>
    <property type="match status" value="1"/>
</dbReference>
<dbReference type="PROSITE" id="PS51257">
    <property type="entry name" value="PROKAR_LIPOPROTEIN"/>
    <property type="match status" value="1"/>
</dbReference>
<dbReference type="RefSeq" id="WP_200268124.1">
    <property type="nucleotide sequence ID" value="NZ_JAENIJ010000005.1"/>
</dbReference>
<dbReference type="EC" id="5.2.1.8" evidence="2"/>
<gene>
    <name evidence="9" type="ORF">JIN85_04735</name>
</gene>
<protein>
    <recommendedName>
        <fullName evidence="2">peptidylprolyl isomerase</fullName>
        <ecNumber evidence="2">5.2.1.8</ecNumber>
    </recommendedName>
</protein>